<proteinExistence type="predicted"/>
<gene>
    <name evidence="2" type="ORF">EYF88_10860</name>
    <name evidence="1" type="ORF">SAMN06265378_106186</name>
</gene>
<dbReference type="Proteomes" id="UP000198409">
    <property type="component" value="Unassembled WGS sequence"/>
</dbReference>
<dbReference type="AlphaFoldDB" id="A0A238WXF6"/>
<dbReference type="OrthoDB" id="9981208at2"/>
<evidence type="ECO:0000313" key="4">
    <source>
        <dbReference type="Proteomes" id="UP000292859"/>
    </source>
</evidence>
<dbReference type="EMBL" id="SIRL01000006">
    <property type="protein sequence ID" value="TBN50112.1"/>
    <property type="molecule type" value="Genomic_DNA"/>
</dbReference>
<evidence type="ECO:0000313" key="1">
    <source>
        <dbReference type="EMBL" id="SNR51207.1"/>
    </source>
</evidence>
<accession>A0A238WXF6</accession>
<keyword evidence="4" id="KW-1185">Reference proteome</keyword>
<reference evidence="2 4" key="3">
    <citation type="submission" date="2019-02" db="EMBL/GenBank/DDBJ databases">
        <authorList>
            <person name="Zhang G."/>
        </authorList>
    </citation>
    <scope>NUCLEOTIDE SEQUENCE [LARGE SCALE GENOMIC DNA]</scope>
    <source>
        <strain evidence="2 4">CMB17</strain>
    </source>
</reference>
<evidence type="ECO:0000313" key="3">
    <source>
        <dbReference type="Proteomes" id="UP000198409"/>
    </source>
</evidence>
<sequence>MTTVTIPAAPVLAVTQDGAPLDPPLTLTPLADTVVMDRGAREFLILWRATFPWDARFETATLEVG</sequence>
<evidence type="ECO:0000313" key="2">
    <source>
        <dbReference type="EMBL" id="TBN50112.1"/>
    </source>
</evidence>
<dbReference type="Proteomes" id="UP000292859">
    <property type="component" value="Unassembled WGS sequence"/>
</dbReference>
<reference evidence="3" key="2">
    <citation type="submission" date="2017-06" db="EMBL/GenBank/DDBJ databases">
        <authorList>
            <person name="Varghese N."/>
            <person name="Submissions S."/>
        </authorList>
    </citation>
    <scope>NUCLEOTIDE SEQUENCE [LARGE SCALE GENOMIC DNA]</scope>
    <source>
        <strain evidence="3">DSM 26170</strain>
    </source>
</reference>
<reference evidence="1" key="1">
    <citation type="submission" date="2017-06" db="EMBL/GenBank/DDBJ databases">
        <authorList>
            <person name="Kim H.J."/>
            <person name="Triplett B.A."/>
        </authorList>
    </citation>
    <scope>NUCLEOTIDE SEQUENCE [LARGE SCALE GENOMIC DNA]</scope>
    <source>
        <strain evidence="1">DSM 26170</strain>
    </source>
</reference>
<dbReference type="RefSeq" id="WP_089388214.1">
    <property type="nucleotide sequence ID" value="NZ_FZNM01000006.1"/>
</dbReference>
<organism evidence="1 3">
    <name type="scientific">Paracoccus sediminis</name>
    <dbReference type="NCBI Taxonomy" id="1214787"/>
    <lineage>
        <taxon>Bacteria</taxon>
        <taxon>Pseudomonadati</taxon>
        <taxon>Pseudomonadota</taxon>
        <taxon>Alphaproteobacteria</taxon>
        <taxon>Rhodobacterales</taxon>
        <taxon>Paracoccaceae</taxon>
        <taxon>Paracoccus</taxon>
    </lineage>
</organism>
<dbReference type="EMBL" id="FZNM01000006">
    <property type="protein sequence ID" value="SNR51207.1"/>
    <property type="molecule type" value="Genomic_DNA"/>
</dbReference>
<protein>
    <submittedName>
        <fullName evidence="1">Uncharacterized protein</fullName>
    </submittedName>
</protein>
<name>A0A238WXF6_9RHOB</name>